<dbReference type="EC" id="4.2.1.20" evidence="8"/>
<dbReference type="SUPFAM" id="SSF51366">
    <property type="entry name" value="Ribulose-phoshate binding barrel"/>
    <property type="match status" value="1"/>
</dbReference>
<proteinExistence type="inferred from homology"/>
<evidence type="ECO:0000313" key="11">
    <source>
        <dbReference type="Proteomes" id="UP000177052"/>
    </source>
</evidence>
<dbReference type="GO" id="GO:0005829">
    <property type="term" value="C:cytosol"/>
    <property type="evidence" value="ECO:0007669"/>
    <property type="project" value="TreeGrafter"/>
</dbReference>
<comment type="function">
    <text evidence="8">The alpha subunit is responsible for the aldol cleavage of indoleglycerol phosphate to indole and glyceraldehyde 3-phosphate.</text>
</comment>
<comment type="similarity">
    <text evidence="8 9">Belongs to the TrpA family.</text>
</comment>
<evidence type="ECO:0000313" key="10">
    <source>
        <dbReference type="EMBL" id="OGI79546.1"/>
    </source>
</evidence>
<dbReference type="InterPro" id="IPR018204">
    <property type="entry name" value="Trp_synthase_alpha_AS"/>
</dbReference>
<dbReference type="CDD" id="cd04724">
    <property type="entry name" value="Tryptophan_synthase_alpha"/>
    <property type="match status" value="1"/>
</dbReference>
<evidence type="ECO:0000256" key="7">
    <source>
        <dbReference type="ARBA" id="ARBA00049047"/>
    </source>
</evidence>
<organism evidence="10 11">
    <name type="scientific">Candidatus Nomurabacteria bacterium RIFCSPHIGHO2_12_FULL_37_29</name>
    <dbReference type="NCBI Taxonomy" id="1801759"/>
    <lineage>
        <taxon>Bacteria</taxon>
        <taxon>Candidatus Nomuraibacteriota</taxon>
    </lineage>
</organism>
<dbReference type="PANTHER" id="PTHR43406:SF1">
    <property type="entry name" value="TRYPTOPHAN SYNTHASE ALPHA CHAIN, CHLOROPLASTIC"/>
    <property type="match status" value="1"/>
</dbReference>
<evidence type="ECO:0000256" key="4">
    <source>
        <dbReference type="ARBA" id="ARBA00022822"/>
    </source>
</evidence>
<dbReference type="UniPathway" id="UPA00035">
    <property type="reaction ID" value="UER00044"/>
</dbReference>
<evidence type="ECO:0000256" key="1">
    <source>
        <dbReference type="ARBA" id="ARBA00004733"/>
    </source>
</evidence>
<comment type="catalytic activity">
    <reaction evidence="7 8">
        <text>(1S,2R)-1-C-(indol-3-yl)glycerol 3-phosphate + L-serine = D-glyceraldehyde 3-phosphate + L-tryptophan + H2O</text>
        <dbReference type="Rhea" id="RHEA:10532"/>
        <dbReference type="ChEBI" id="CHEBI:15377"/>
        <dbReference type="ChEBI" id="CHEBI:33384"/>
        <dbReference type="ChEBI" id="CHEBI:57912"/>
        <dbReference type="ChEBI" id="CHEBI:58866"/>
        <dbReference type="ChEBI" id="CHEBI:59776"/>
        <dbReference type="EC" id="4.2.1.20"/>
    </reaction>
</comment>
<keyword evidence="6 8" id="KW-0456">Lyase</keyword>
<feature type="active site" description="Proton acceptor" evidence="8">
    <location>
        <position position="61"/>
    </location>
</feature>
<name>A0A1F6WCR2_9BACT</name>
<feature type="active site" description="Proton acceptor" evidence="8">
    <location>
        <position position="50"/>
    </location>
</feature>
<evidence type="ECO:0000256" key="8">
    <source>
        <dbReference type="HAMAP-Rule" id="MF_00131"/>
    </source>
</evidence>
<dbReference type="InterPro" id="IPR013785">
    <property type="entry name" value="Aldolase_TIM"/>
</dbReference>
<evidence type="ECO:0000256" key="2">
    <source>
        <dbReference type="ARBA" id="ARBA00011270"/>
    </source>
</evidence>
<dbReference type="Gene3D" id="3.20.20.70">
    <property type="entry name" value="Aldolase class I"/>
    <property type="match status" value="1"/>
</dbReference>
<dbReference type="InterPro" id="IPR002028">
    <property type="entry name" value="Trp_synthase_suA"/>
</dbReference>
<gene>
    <name evidence="8" type="primary">trpA</name>
    <name evidence="10" type="ORF">A3F19_02690</name>
</gene>
<dbReference type="InterPro" id="IPR011060">
    <property type="entry name" value="RibuloseP-bd_barrel"/>
</dbReference>
<dbReference type="Pfam" id="PF00290">
    <property type="entry name" value="Trp_syntA"/>
    <property type="match status" value="1"/>
</dbReference>
<dbReference type="NCBIfam" id="TIGR00262">
    <property type="entry name" value="trpA"/>
    <property type="match status" value="1"/>
</dbReference>
<evidence type="ECO:0000256" key="3">
    <source>
        <dbReference type="ARBA" id="ARBA00022605"/>
    </source>
</evidence>
<evidence type="ECO:0000256" key="9">
    <source>
        <dbReference type="RuleBase" id="RU003662"/>
    </source>
</evidence>
<sequence>MKNNLDQVIEKIKGRKNIGIMAHLVVGYPTLSFSRKIVIALVRGGADIIEIQIPFSDPMADGHLIVEACQQSLENGTKIKDSFELAKFVNKNLKTPIVLMTYANIIIHMGIEKFCIKCKKNCISGVIVPDLPYDSEEGKKLKKYTVKYRIHFIYVISPAIEKKRLQEIKKLASGFLYCTSRQGITGTGKQFSKNINSYLTRVRKNSLIPLAVGFGISSQKDVFLIRKHSDIAVAGSAVINLIKKNKTSKILAVISRFIYKLIK</sequence>
<comment type="subunit">
    <text evidence="2 8">Tetramer of two alpha and two beta chains.</text>
</comment>
<dbReference type="HAMAP" id="MF_00131">
    <property type="entry name" value="Trp_synth_alpha"/>
    <property type="match status" value="1"/>
</dbReference>
<keyword evidence="3 8" id="KW-0028">Amino-acid biosynthesis</keyword>
<dbReference type="GO" id="GO:0004834">
    <property type="term" value="F:tryptophan synthase activity"/>
    <property type="evidence" value="ECO:0007669"/>
    <property type="project" value="UniProtKB-UniRule"/>
</dbReference>
<reference evidence="10 11" key="1">
    <citation type="journal article" date="2016" name="Nat. Commun.">
        <title>Thousands of microbial genomes shed light on interconnected biogeochemical processes in an aquifer system.</title>
        <authorList>
            <person name="Anantharaman K."/>
            <person name="Brown C.T."/>
            <person name="Hug L.A."/>
            <person name="Sharon I."/>
            <person name="Castelle C.J."/>
            <person name="Probst A.J."/>
            <person name="Thomas B.C."/>
            <person name="Singh A."/>
            <person name="Wilkins M.J."/>
            <person name="Karaoz U."/>
            <person name="Brodie E.L."/>
            <person name="Williams K.H."/>
            <person name="Hubbard S.S."/>
            <person name="Banfield J.F."/>
        </authorList>
    </citation>
    <scope>NUCLEOTIDE SEQUENCE [LARGE SCALE GENOMIC DNA]</scope>
</reference>
<dbReference type="Proteomes" id="UP000177052">
    <property type="component" value="Unassembled WGS sequence"/>
</dbReference>
<keyword evidence="5 8" id="KW-0057">Aromatic amino acid biosynthesis</keyword>
<evidence type="ECO:0000256" key="5">
    <source>
        <dbReference type="ARBA" id="ARBA00023141"/>
    </source>
</evidence>
<dbReference type="EMBL" id="MFUJ01000002">
    <property type="protein sequence ID" value="OGI79546.1"/>
    <property type="molecule type" value="Genomic_DNA"/>
</dbReference>
<dbReference type="AlphaFoldDB" id="A0A1F6WCR2"/>
<comment type="pathway">
    <text evidence="1 8">Amino-acid biosynthesis; L-tryptophan biosynthesis; L-tryptophan from chorismate: step 5/5.</text>
</comment>
<dbReference type="PANTHER" id="PTHR43406">
    <property type="entry name" value="TRYPTOPHAN SYNTHASE, ALPHA CHAIN"/>
    <property type="match status" value="1"/>
</dbReference>
<protein>
    <recommendedName>
        <fullName evidence="8">Tryptophan synthase alpha chain</fullName>
        <ecNumber evidence="8">4.2.1.20</ecNumber>
    </recommendedName>
</protein>
<accession>A0A1F6WCR2</accession>
<dbReference type="PROSITE" id="PS00167">
    <property type="entry name" value="TRP_SYNTHASE_ALPHA"/>
    <property type="match status" value="1"/>
</dbReference>
<comment type="caution">
    <text evidence="10">The sequence shown here is derived from an EMBL/GenBank/DDBJ whole genome shotgun (WGS) entry which is preliminary data.</text>
</comment>
<keyword evidence="4 8" id="KW-0822">Tryptophan biosynthesis</keyword>
<evidence type="ECO:0000256" key="6">
    <source>
        <dbReference type="ARBA" id="ARBA00023239"/>
    </source>
</evidence>